<dbReference type="FunFam" id="3.40.50.980:FF:000002">
    <property type="entry name" value="Enterobactin synthetase component F"/>
    <property type="match status" value="1"/>
</dbReference>
<dbReference type="GO" id="GO:0009366">
    <property type="term" value="C:enterobactin synthetase complex"/>
    <property type="evidence" value="ECO:0007669"/>
    <property type="project" value="TreeGrafter"/>
</dbReference>
<dbReference type="InterPro" id="IPR020845">
    <property type="entry name" value="AMP-binding_CS"/>
</dbReference>
<dbReference type="SMART" id="SM00824">
    <property type="entry name" value="PKS_TE"/>
    <property type="match status" value="1"/>
</dbReference>
<dbReference type="InterPro" id="IPR020802">
    <property type="entry name" value="TesA-like"/>
</dbReference>
<dbReference type="InterPro" id="IPR010060">
    <property type="entry name" value="NRPS_synth"/>
</dbReference>
<evidence type="ECO:0000256" key="1">
    <source>
        <dbReference type="ARBA" id="ARBA00001957"/>
    </source>
</evidence>
<organism evidence="6 7">
    <name type="scientific">Lonsdalea populi</name>
    <dbReference type="NCBI Taxonomy" id="1172565"/>
    <lineage>
        <taxon>Bacteria</taxon>
        <taxon>Pseudomonadati</taxon>
        <taxon>Pseudomonadota</taxon>
        <taxon>Gammaproteobacteria</taxon>
        <taxon>Enterobacterales</taxon>
        <taxon>Pectobacteriaceae</taxon>
        <taxon>Lonsdalea</taxon>
    </lineage>
</organism>
<dbReference type="Proteomes" id="UP000274511">
    <property type="component" value="Unassembled WGS sequence"/>
</dbReference>
<dbReference type="SMART" id="SM00823">
    <property type="entry name" value="PKS_PP"/>
    <property type="match status" value="2"/>
</dbReference>
<dbReference type="FunFam" id="3.40.50.980:FF:000001">
    <property type="entry name" value="Non-ribosomal peptide synthetase"/>
    <property type="match status" value="1"/>
</dbReference>
<dbReference type="STRING" id="1172565.AU508_02355"/>
<dbReference type="SUPFAM" id="SSF47336">
    <property type="entry name" value="ACP-like"/>
    <property type="match status" value="2"/>
</dbReference>
<keyword evidence="4" id="KW-0677">Repeat</keyword>
<dbReference type="RefSeq" id="WP_085685213.1">
    <property type="nucleotide sequence ID" value="NZ_CP065534.1"/>
</dbReference>
<dbReference type="Gene3D" id="2.30.38.10">
    <property type="entry name" value="Luciferase, Domain 3"/>
    <property type="match status" value="2"/>
</dbReference>
<dbReference type="InterPro" id="IPR025110">
    <property type="entry name" value="AMP-bd_C"/>
</dbReference>
<dbReference type="GO" id="GO:0009239">
    <property type="term" value="P:enterobactin biosynthetic process"/>
    <property type="evidence" value="ECO:0007669"/>
    <property type="project" value="TreeGrafter"/>
</dbReference>
<dbReference type="SUPFAM" id="SSF52777">
    <property type="entry name" value="CoA-dependent acyltransferases"/>
    <property type="match status" value="6"/>
</dbReference>
<dbReference type="FunFam" id="2.30.38.10:FF:000002">
    <property type="entry name" value="Enterobactin synthase component F"/>
    <property type="match status" value="1"/>
</dbReference>
<dbReference type="InterPro" id="IPR009081">
    <property type="entry name" value="PP-bd_ACP"/>
</dbReference>
<dbReference type="Pfam" id="PF00975">
    <property type="entry name" value="Thioesterase"/>
    <property type="match status" value="1"/>
</dbReference>
<accession>A0A3N0US26</accession>
<dbReference type="OrthoDB" id="9757559at2"/>
<dbReference type="InterPro" id="IPR001031">
    <property type="entry name" value="Thioesterase"/>
</dbReference>
<dbReference type="Gene3D" id="3.30.559.30">
    <property type="entry name" value="Nonribosomal peptide synthetase, condensation domain"/>
    <property type="match status" value="3"/>
</dbReference>
<dbReference type="CDD" id="cd05930">
    <property type="entry name" value="A_NRPS"/>
    <property type="match status" value="1"/>
</dbReference>
<dbReference type="PROSITE" id="PS00455">
    <property type="entry name" value="AMP_BINDING"/>
    <property type="match status" value="2"/>
</dbReference>
<evidence type="ECO:0000256" key="3">
    <source>
        <dbReference type="ARBA" id="ARBA00022553"/>
    </source>
</evidence>
<keyword evidence="2" id="KW-0596">Phosphopantetheine</keyword>
<dbReference type="Gene3D" id="3.30.559.10">
    <property type="entry name" value="Chloramphenicol acetyltransferase-like domain"/>
    <property type="match status" value="3"/>
</dbReference>
<dbReference type="SUPFAM" id="SSF53474">
    <property type="entry name" value="alpha/beta-Hydrolases"/>
    <property type="match status" value="1"/>
</dbReference>
<dbReference type="EMBL" id="RJUJ01000003">
    <property type="protein sequence ID" value="ROH83370.1"/>
    <property type="molecule type" value="Genomic_DNA"/>
</dbReference>
<dbReference type="PANTHER" id="PTHR45527:SF1">
    <property type="entry name" value="FATTY ACID SYNTHASE"/>
    <property type="match status" value="1"/>
</dbReference>
<feature type="domain" description="Carrier" evidence="5">
    <location>
        <begin position="998"/>
        <end position="1072"/>
    </location>
</feature>
<dbReference type="SUPFAM" id="SSF56801">
    <property type="entry name" value="Acetyl-CoA synthetase-like"/>
    <property type="match status" value="2"/>
</dbReference>
<dbReference type="NCBIfam" id="TIGR01733">
    <property type="entry name" value="AA-adenyl-dom"/>
    <property type="match status" value="2"/>
</dbReference>
<dbReference type="Pfam" id="PF00550">
    <property type="entry name" value="PP-binding"/>
    <property type="match status" value="2"/>
</dbReference>
<name>A0A3N0US26_9GAMM</name>
<dbReference type="GO" id="GO:0005829">
    <property type="term" value="C:cytosol"/>
    <property type="evidence" value="ECO:0007669"/>
    <property type="project" value="TreeGrafter"/>
</dbReference>
<dbReference type="CDD" id="cd17646">
    <property type="entry name" value="A_NRPS_AB3403-like"/>
    <property type="match status" value="1"/>
</dbReference>
<dbReference type="GO" id="GO:0047527">
    <property type="term" value="F:2,3-dihydroxybenzoate-serine ligase activity"/>
    <property type="evidence" value="ECO:0007669"/>
    <property type="project" value="TreeGrafter"/>
</dbReference>
<evidence type="ECO:0000256" key="2">
    <source>
        <dbReference type="ARBA" id="ARBA00022450"/>
    </source>
</evidence>
<dbReference type="NCBIfam" id="NF003417">
    <property type="entry name" value="PRK04813.1"/>
    <property type="match status" value="2"/>
</dbReference>
<dbReference type="Gene3D" id="1.10.1200.10">
    <property type="entry name" value="ACP-like"/>
    <property type="match status" value="1"/>
</dbReference>
<dbReference type="FunFam" id="2.30.38.10:FF:000001">
    <property type="entry name" value="Non-ribosomal peptide synthetase PvdI"/>
    <property type="match status" value="1"/>
</dbReference>
<dbReference type="InterPro" id="IPR036736">
    <property type="entry name" value="ACP-like_sf"/>
</dbReference>
<dbReference type="PROSITE" id="PS00012">
    <property type="entry name" value="PHOSPHOPANTETHEINE"/>
    <property type="match status" value="2"/>
</dbReference>
<dbReference type="GO" id="GO:0031177">
    <property type="term" value="F:phosphopantetheine binding"/>
    <property type="evidence" value="ECO:0007669"/>
    <property type="project" value="InterPro"/>
</dbReference>
<protein>
    <submittedName>
        <fullName evidence="6">Non-ribosomal peptide synthetase</fullName>
    </submittedName>
</protein>
<sequence length="2852" mass="313169">MSDTLVTPVRQANYLELPLVAAQPGIWMADSIASRRNIFTVAHAIELNGPLDRDDLDTAIRQGLAEADTVHACFILNEDGEPRQRVPTCVTPSDVLAVEWRDLSQQPEAENAAYALMQADLAKELPADGEQPLYRQCVMRVSAEPQRWLWYQRFHHLLLDGFSFDALTRRIVEIYNALRSGKAAAATPFTPFSGVVDEYLTWQSSPACQRAAEFWRKHAADLPAPISLSTEEGLPHSDTVRTWHHQLSFPATPFAALAAHPELEQTQPAEIAMAALAVYLFRMSGEPRLSIGFPFMRRMGSAALSATGPVVNVLPLQLTLSFDMTLTDVTRALLAEIKTVRRHQRYEAEQLRRDLGRVGDQAGLYGPVFNYKVYNAGLALDGAPAVTHVLAMGPVDDLEFNIGVDGDRLQLGLVANPARYDRQTLTAHGERLHHLLSQLAEQPARRIGDLSLLSLEEQQRIDGWSRGPQLAMPDDVASVIDLLRRQAVRQPKAVAITSANEQIDYAALSARVMQLARVLIARGVSADDVVAIAVPRSVDSVVAILAVLASGAAYLPLDLDYPRERLTLMCEDARPVLLLTWRDRLAQMPDLPHTLCLDDDALREECQRVSAAPVGDSDRAQPLCGDHLAYIIYTSGSTGRPKGVMSTHRGLLNLLLSHQHFLFGPAMTRFQQRHGRRLRAGHTASFSFDSSWEPLFCMLMGSELYIFDEELRRDAWALVQQMNQVPVDLLDITPSFFSQLIDAGLLEAEQHQPAFIMIGGEAATPRLWQLMQRQNAIEIHNYYGPSEYTIDTLGASVQAADQPVIGRPVANTHVWLLDARLQPVPVGVPGELYISGPGIARGYLRRPDLTAARFVANPFEPGGVMYRTGDVLRWRPDGQLAFIGRVDHQIKVRGFRVELGEIESALAGLPEVSTAVVIAEPVGVTHRLIGYCSVPDEALRAQPDISARLLAQLGSTLPDYMVPALLMVMDELPLTVNGKIDRQALPKPQAAAVRQGRAAEGEQEVRICEAIATLLRMDAVNADDDFFALGGDSISAMGLATALRRQGWMLRPREIFSERTPAGMARTIGPLAPQSAFPRVAQRGPLTGLPILHWFARHHGVNRRFAHGVWLNVPEEMDAAHTAQALAALIASHPVLAAYTQDERLVVGEPPRHAAASLCRTLAVQGDAEAAAEQAFDEAVGRLDPAQGVMLQAVLLRAEAQSCGLVLVIHHLAVDGVSWRVLLPELRQAAGALLAGQDPTLPEEAYSLHDWSARLQADVPARRDELPFWRAMLPPEVPRLGRRPLDAEQDRQSRQGEQRLLLSAGQTEALLTTLPRCYHAGVEETLLCALAQACARRFRVSRLRLTLESHGRSDHDDRVDLTRTVGWLTAEYPLCLDWSDAEVTQPWQMMRAVKRVLRAVPDRGIGYGVLRYLDEKNADSLAEREAQSAPDILFNYLGRFESGEGEWAPQRNDRRFRDAFAVAQDGEMALSHGLEINLFVDERQGAPRLAIHWGWAEGVFNRDDIDGLHQALAQAADDLLTAALRQPQCAADTLVAADVGLAGVTDDTLAQLSQRHGPLAAVLPLLPLQKGLLFHAQMAADTGSYNSLTRVSLRGPLTAAHLRRALEAVIRHHPQLAARFDSEHAEHPLQLIPLLQDDAHYWPLEVQTLPPMTPEQETAALLALEKAELARDLFHQPQTMLRALLVSHADGERHTLFLNAHHLVVDGWSTPVLLRDLFNVWENATLTPPRVSYGEVVRQLTARDAECSRSLWREVLSDARPTLLFGDGPHDDEVRELTLLPEPELERGLLTLCRQHGLTLNTLMQGVWGLLLSAYSGANDVIFGAPVSGRFGHIDGIDEHIGLFSNTLPVRVKLDPSRSLLSQLGALQTRQIGLVEHDNLGLGEIQQLAGVGTLFDTLLVVENYPDSDALGSSSAGIRCDALNNRGYTHYPLTLLVLPGERLRLLMEYRSCVSQPDRLGRRLMQLLTQLVSQPEQPLCAWALQLPEEQALLARVNNTAHAVPPMTLHEALARQAQRTPHGAALADARHQLTYRQMRHQVALLAERLIDAGVAPGDIVAVALPRSVRLSLALQAIVAVGAAWLPLDTGYPDDRLALMVDDAEPRLVITESALKTRFAALGDTLLFDALEDACRQPRGGTVAISPQHPAYVIYTSGSTGRPKGVVVSHQAIVNRLWWMQDAYRLTHDDVVLQKTPCSFDVSVWEFFWPLMVGARLVMAPPEAHRDPDALTQLINDYAVTTLHFVPSMLAAWIGALETQTDVGCASLRRVFCSGEALSQELAESYQTQIAAPLHNLYGPTEAAVDVTYQPASGDALTCHTAGGVPIGLPVWNTQLRILDSALRPVPLGVAGDLYLCGIQLAQGYLRRPDLTAARFVADPFANGERMYRTGDIARWREDGAVDYLGRSDDQLKIRGQRIELGEIEQALLAQPDVAQAVVCARELGERHGALAGADARQLVAWVIPQEGATLATSVLHQALAQRLPAHMLPVSYVAMTQFPLSANGKLDRKALPSPAGQAQAGRQPETEHERMLAALFGEILTLPTVYADDDFFALGGHSLLAMRLAAEIRRRLGRSLTVGQIMAARSVERIAQRLAGEGAASRHSGGDETLPLRAGDGPTLFCLHPASGYAWQYAGLLRHLTGNYPVVGLQSPRPDGVIAACDSVAAMCERHLATIRRIQPQGPYFLLGYSLGGTLAHGIAARLEAAGEQVAFLGLFDTYPPEGQDWSGPSEEQAQQEVAQEQAEFMAESEEETDEHLRAEKAAMFRDIVANYRDAVQRLSTASTLRYHGEATLFVATGTLPEGMDVQATWAPYVDRLTTYLQPCEHADILSPASLERLGPQLNRRLMPLAERQSR</sequence>
<evidence type="ECO:0000313" key="7">
    <source>
        <dbReference type="Proteomes" id="UP000274511"/>
    </source>
</evidence>
<dbReference type="Gene3D" id="3.40.50.1820">
    <property type="entry name" value="alpha/beta hydrolase"/>
    <property type="match status" value="1"/>
</dbReference>
<dbReference type="Gene3D" id="3.30.300.30">
    <property type="match status" value="2"/>
</dbReference>
<dbReference type="NCBIfam" id="TIGR01720">
    <property type="entry name" value="NRPS-para261"/>
    <property type="match status" value="1"/>
</dbReference>
<dbReference type="FunFam" id="3.40.50.12780:FF:000012">
    <property type="entry name" value="Non-ribosomal peptide synthetase"/>
    <property type="match status" value="1"/>
</dbReference>
<comment type="cofactor">
    <cofactor evidence="1">
        <name>pantetheine 4'-phosphate</name>
        <dbReference type="ChEBI" id="CHEBI:47942"/>
    </cofactor>
</comment>
<proteinExistence type="predicted"/>
<dbReference type="InterPro" id="IPR045851">
    <property type="entry name" value="AMP-bd_C_sf"/>
</dbReference>
<dbReference type="FunFam" id="3.30.300.30:FF:000015">
    <property type="entry name" value="Nonribosomal peptide synthase SidD"/>
    <property type="match status" value="2"/>
</dbReference>
<dbReference type="Pfam" id="PF00501">
    <property type="entry name" value="AMP-binding"/>
    <property type="match status" value="2"/>
</dbReference>
<feature type="domain" description="Carrier" evidence="5">
    <location>
        <begin position="2520"/>
        <end position="2595"/>
    </location>
</feature>
<dbReference type="Pfam" id="PF13193">
    <property type="entry name" value="AMP-binding_C"/>
    <property type="match status" value="2"/>
</dbReference>
<dbReference type="InterPro" id="IPR020806">
    <property type="entry name" value="PKS_PP-bd"/>
</dbReference>
<dbReference type="GO" id="GO:0043041">
    <property type="term" value="P:amino acid activation for nonribosomal peptide biosynthetic process"/>
    <property type="evidence" value="ECO:0007669"/>
    <property type="project" value="TreeGrafter"/>
</dbReference>
<dbReference type="InterPro" id="IPR006162">
    <property type="entry name" value="Ppantetheine_attach_site"/>
</dbReference>
<dbReference type="InterPro" id="IPR001242">
    <property type="entry name" value="Condensation_dom"/>
</dbReference>
<dbReference type="PANTHER" id="PTHR45527">
    <property type="entry name" value="NONRIBOSOMAL PEPTIDE SYNTHETASE"/>
    <property type="match status" value="1"/>
</dbReference>
<dbReference type="InterPro" id="IPR000873">
    <property type="entry name" value="AMP-dep_synth/lig_dom"/>
</dbReference>
<gene>
    <name evidence="6" type="ORF">EC392_04145</name>
</gene>
<evidence type="ECO:0000256" key="4">
    <source>
        <dbReference type="ARBA" id="ARBA00022737"/>
    </source>
</evidence>
<dbReference type="InterPro" id="IPR029058">
    <property type="entry name" value="AB_hydrolase_fold"/>
</dbReference>
<dbReference type="PROSITE" id="PS50075">
    <property type="entry name" value="CARRIER"/>
    <property type="match status" value="2"/>
</dbReference>
<reference evidence="6 7" key="1">
    <citation type="submission" date="2018-10" db="EMBL/GenBank/DDBJ databases">
        <title>New species genome.</title>
        <authorList>
            <person name="Li Y."/>
        </authorList>
    </citation>
    <scope>NUCLEOTIDE SEQUENCE [LARGE SCALE GENOMIC DNA]</scope>
    <source>
        <strain evidence="6 7">L6_4B</strain>
    </source>
</reference>
<dbReference type="InterPro" id="IPR010071">
    <property type="entry name" value="AA_adenyl_dom"/>
</dbReference>
<dbReference type="Gene3D" id="3.40.50.980">
    <property type="match status" value="4"/>
</dbReference>
<dbReference type="InterPro" id="IPR023213">
    <property type="entry name" value="CAT-like_dom_sf"/>
</dbReference>
<evidence type="ECO:0000313" key="6">
    <source>
        <dbReference type="EMBL" id="ROH83370.1"/>
    </source>
</evidence>
<comment type="caution">
    <text evidence="6">The sequence shown here is derived from an EMBL/GenBank/DDBJ whole genome shotgun (WGS) entry which is preliminary data.</text>
</comment>
<dbReference type="GeneID" id="61122694"/>
<keyword evidence="3" id="KW-0597">Phosphoprotein</keyword>
<evidence type="ECO:0000259" key="5">
    <source>
        <dbReference type="PROSITE" id="PS50075"/>
    </source>
</evidence>
<dbReference type="Pfam" id="PF00668">
    <property type="entry name" value="Condensation"/>
    <property type="match status" value="3"/>
</dbReference>